<dbReference type="Proteomes" id="UP000295375">
    <property type="component" value="Unassembled WGS sequence"/>
</dbReference>
<evidence type="ECO:0000256" key="1">
    <source>
        <dbReference type="ARBA" id="ARBA00004442"/>
    </source>
</evidence>
<keyword evidence="3" id="KW-0998">Cell outer membrane</keyword>
<evidence type="ECO:0000313" key="8">
    <source>
        <dbReference type="Proteomes" id="UP000295375"/>
    </source>
</evidence>
<dbReference type="PRINTS" id="PR01021">
    <property type="entry name" value="OMPADOMAIN"/>
</dbReference>
<dbReference type="EMBL" id="SNYM01000037">
    <property type="protein sequence ID" value="TDQ41843.1"/>
    <property type="molecule type" value="Genomic_DNA"/>
</dbReference>
<dbReference type="AlphaFoldDB" id="A0A4R6U9Z8"/>
<dbReference type="InterPro" id="IPR036737">
    <property type="entry name" value="OmpA-like_sf"/>
</dbReference>
<protein>
    <submittedName>
        <fullName evidence="7">Uncharacterized protein DUF4892</fullName>
    </submittedName>
</protein>
<dbReference type="InterPro" id="IPR006664">
    <property type="entry name" value="OMP_bac"/>
</dbReference>
<evidence type="ECO:0000259" key="6">
    <source>
        <dbReference type="PROSITE" id="PS51123"/>
    </source>
</evidence>
<dbReference type="InterPro" id="IPR032608">
    <property type="entry name" value="DUF4892"/>
</dbReference>
<sequence length="322" mass="35862">MKYLILTLSLLVSFHSFAADIPGSKDHPMISRYPESEIIKYEQREFDQVKLVKAPIQVRGDLSKNDDAVLKLEGKYTRISYRAPANRSVFEVYKNYEQALTGAGFDVLYQCHDAECDLKFKGRAFNEAVTPKDMSVYMGFHEKDQRYLLAKLKRNDSVTHVAVYVIKAYGVGGPNKDRIFTNLQIVESADMQTGLVTVDAAAMAKGLETEGHIALYGIYFDTDKSDVKPESDAALKEIATLLQQQPKLNLLVVGHTDNVGELRYNQQLSERRAAAVVEALNKRFGVAKARLTPVGVGMAAPVASNEGEAGRAKNRRVELVKR</sequence>
<comment type="subcellular location">
    <subcellularLocation>
        <location evidence="1">Cell outer membrane</location>
    </subcellularLocation>
</comment>
<dbReference type="Pfam" id="PF00691">
    <property type="entry name" value="OmpA"/>
    <property type="match status" value="1"/>
</dbReference>
<dbReference type="PROSITE" id="PS51123">
    <property type="entry name" value="OMPA_2"/>
    <property type="match status" value="1"/>
</dbReference>
<feature type="chain" id="PRO_5020417766" evidence="5">
    <location>
        <begin position="19"/>
        <end position="322"/>
    </location>
</feature>
<dbReference type="Gene3D" id="3.30.1330.60">
    <property type="entry name" value="OmpA-like domain"/>
    <property type="match status" value="1"/>
</dbReference>
<dbReference type="GO" id="GO:0009279">
    <property type="term" value="C:cell outer membrane"/>
    <property type="evidence" value="ECO:0007669"/>
    <property type="project" value="UniProtKB-SubCell"/>
</dbReference>
<evidence type="ECO:0000256" key="5">
    <source>
        <dbReference type="SAM" id="SignalP"/>
    </source>
</evidence>
<organism evidence="7 8">
    <name type="scientific">Permianibacter aggregans</name>
    <dbReference type="NCBI Taxonomy" id="1510150"/>
    <lineage>
        <taxon>Bacteria</taxon>
        <taxon>Pseudomonadati</taxon>
        <taxon>Pseudomonadota</taxon>
        <taxon>Gammaproteobacteria</taxon>
        <taxon>Pseudomonadales</taxon>
        <taxon>Pseudomonadaceae</taxon>
        <taxon>Permianibacter</taxon>
    </lineage>
</organism>
<dbReference type="PANTHER" id="PTHR30329">
    <property type="entry name" value="STATOR ELEMENT OF FLAGELLAR MOTOR COMPLEX"/>
    <property type="match status" value="1"/>
</dbReference>
<dbReference type="PANTHER" id="PTHR30329:SF21">
    <property type="entry name" value="LIPOPROTEIN YIAD-RELATED"/>
    <property type="match status" value="1"/>
</dbReference>
<keyword evidence="2 4" id="KW-0472">Membrane</keyword>
<feature type="signal peptide" evidence="5">
    <location>
        <begin position="1"/>
        <end position="18"/>
    </location>
</feature>
<feature type="domain" description="OmpA-like" evidence="6">
    <location>
        <begin position="208"/>
        <end position="322"/>
    </location>
</feature>
<evidence type="ECO:0000256" key="4">
    <source>
        <dbReference type="PROSITE-ProRule" id="PRU00473"/>
    </source>
</evidence>
<name>A0A4R6U9Z8_9GAMM</name>
<dbReference type="CDD" id="cd07185">
    <property type="entry name" value="OmpA_C-like"/>
    <property type="match status" value="1"/>
</dbReference>
<dbReference type="RefSeq" id="WP_232475419.1">
    <property type="nucleotide sequence ID" value="NZ_CP037953.1"/>
</dbReference>
<proteinExistence type="predicted"/>
<dbReference type="InterPro" id="IPR050330">
    <property type="entry name" value="Bact_OuterMem_StrucFunc"/>
</dbReference>
<evidence type="ECO:0000256" key="2">
    <source>
        <dbReference type="ARBA" id="ARBA00023136"/>
    </source>
</evidence>
<reference evidence="7 8" key="1">
    <citation type="submission" date="2019-03" db="EMBL/GenBank/DDBJ databases">
        <title>Genomic Encyclopedia of Type Strains, Phase IV (KMG-IV): sequencing the most valuable type-strain genomes for metagenomic binning, comparative biology and taxonomic classification.</title>
        <authorList>
            <person name="Goeker M."/>
        </authorList>
    </citation>
    <scope>NUCLEOTIDE SEQUENCE [LARGE SCALE GENOMIC DNA]</scope>
    <source>
        <strain evidence="7 8">DSM 103792</strain>
    </source>
</reference>
<gene>
    <name evidence="7" type="ORF">EV696_13716</name>
</gene>
<evidence type="ECO:0000313" key="7">
    <source>
        <dbReference type="EMBL" id="TDQ41843.1"/>
    </source>
</evidence>
<accession>A0A4R6U9Z8</accession>
<dbReference type="SUPFAM" id="SSF103088">
    <property type="entry name" value="OmpA-like"/>
    <property type="match status" value="1"/>
</dbReference>
<dbReference type="InterPro" id="IPR006665">
    <property type="entry name" value="OmpA-like"/>
</dbReference>
<comment type="caution">
    <text evidence="7">The sequence shown here is derived from an EMBL/GenBank/DDBJ whole genome shotgun (WGS) entry which is preliminary data.</text>
</comment>
<keyword evidence="8" id="KW-1185">Reference proteome</keyword>
<dbReference type="Pfam" id="PF16234">
    <property type="entry name" value="DUF4892"/>
    <property type="match status" value="1"/>
</dbReference>
<keyword evidence="5" id="KW-0732">Signal</keyword>
<evidence type="ECO:0000256" key="3">
    <source>
        <dbReference type="ARBA" id="ARBA00023237"/>
    </source>
</evidence>